<name>A0A838WSZ8_9CORY</name>
<evidence type="ECO:0000313" key="2">
    <source>
        <dbReference type="Proteomes" id="UP000580709"/>
    </source>
</evidence>
<dbReference type="RefSeq" id="WP_181729753.1">
    <property type="nucleotide sequence ID" value="NZ_JACEOR010000251.1"/>
</dbReference>
<organism evidence="1 2">
    <name type="scientific">Corynebacterium sanguinis</name>
    <dbReference type="NCBI Taxonomy" id="2594913"/>
    <lineage>
        <taxon>Bacteria</taxon>
        <taxon>Bacillati</taxon>
        <taxon>Actinomycetota</taxon>
        <taxon>Actinomycetes</taxon>
        <taxon>Mycobacteriales</taxon>
        <taxon>Corynebacteriaceae</taxon>
        <taxon>Corynebacterium</taxon>
    </lineage>
</organism>
<evidence type="ECO:0000313" key="1">
    <source>
        <dbReference type="EMBL" id="MBA4504999.1"/>
    </source>
</evidence>
<dbReference type="Proteomes" id="UP000580709">
    <property type="component" value="Unassembled WGS sequence"/>
</dbReference>
<keyword evidence="2" id="KW-1185">Reference proteome</keyword>
<evidence type="ECO:0008006" key="3">
    <source>
        <dbReference type="Google" id="ProtNLM"/>
    </source>
</evidence>
<dbReference type="AlphaFoldDB" id="A0A838WSZ8"/>
<gene>
    <name evidence="1" type="ORF">H0H28_06600</name>
</gene>
<comment type="caution">
    <text evidence="1">The sequence shown here is derived from an EMBL/GenBank/DDBJ whole genome shotgun (WGS) entry which is preliminary data.</text>
</comment>
<proteinExistence type="predicted"/>
<accession>A0A838WSZ8</accession>
<protein>
    <recommendedName>
        <fullName evidence="3">Type I restriction modification DNA specificity domain-containing protein</fullName>
    </recommendedName>
</protein>
<sequence length="198" mass="22017">MIVDSSAWGEFKVGELFEKPKLGFMPDPPRKFIKAADTSTEQNEVFTVPLTNAKYGNNGIMYYGRPGEWTTAEKTIGVVSNGAVAVGSVYVHTPATSVIDDSYLLTFPDDAAVQDRSKIDEEPGLTEEVLLFVATVLEAVIRPRYSYDNKAVWSKVSQETIKLPQTPEGTPDWQAMHDFVCKRRKRAGENVEALLRLV</sequence>
<dbReference type="EMBL" id="JACEOR010000251">
    <property type="protein sequence ID" value="MBA4504999.1"/>
    <property type="molecule type" value="Genomic_DNA"/>
</dbReference>
<reference evidence="1 2" key="1">
    <citation type="submission" date="2020-07" db="EMBL/GenBank/DDBJ databases">
        <authorList>
            <person name="Khare M."/>
        </authorList>
    </citation>
    <scope>NUCLEOTIDE SEQUENCE [LARGE SCALE GENOMIC DNA]</scope>
    <source>
        <strain evidence="1 2">P8776</strain>
    </source>
</reference>